<dbReference type="Gene3D" id="1.25.40.20">
    <property type="entry name" value="Ankyrin repeat-containing domain"/>
    <property type="match status" value="1"/>
</dbReference>
<organism evidence="4 5">
    <name type="scientific">Thraustotheca clavata</name>
    <dbReference type="NCBI Taxonomy" id="74557"/>
    <lineage>
        <taxon>Eukaryota</taxon>
        <taxon>Sar</taxon>
        <taxon>Stramenopiles</taxon>
        <taxon>Oomycota</taxon>
        <taxon>Saprolegniomycetes</taxon>
        <taxon>Saprolegniales</taxon>
        <taxon>Achlyaceae</taxon>
        <taxon>Thraustotheca</taxon>
    </lineage>
</organism>
<evidence type="ECO:0000256" key="1">
    <source>
        <dbReference type="ARBA" id="ARBA00022737"/>
    </source>
</evidence>
<evidence type="ECO:0000313" key="5">
    <source>
        <dbReference type="Proteomes" id="UP000243217"/>
    </source>
</evidence>
<evidence type="ECO:0000313" key="4">
    <source>
        <dbReference type="EMBL" id="OQS03800.1"/>
    </source>
</evidence>
<dbReference type="PROSITE" id="PS50088">
    <property type="entry name" value="ANK_REPEAT"/>
    <property type="match status" value="1"/>
</dbReference>
<dbReference type="EMBL" id="JNBS01000764">
    <property type="protein sequence ID" value="OQS03800.1"/>
    <property type="molecule type" value="Genomic_DNA"/>
</dbReference>
<dbReference type="PROSITE" id="PS50297">
    <property type="entry name" value="ANK_REP_REGION"/>
    <property type="match status" value="1"/>
</dbReference>
<dbReference type="InterPro" id="IPR002110">
    <property type="entry name" value="Ankyrin_rpt"/>
</dbReference>
<accession>A0A1W0A192</accession>
<dbReference type="InterPro" id="IPR051637">
    <property type="entry name" value="Ank_repeat_dom-contain_49"/>
</dbReference>
<reference evidence="4 5" key="1">
    <citation type="journal article" date="2014" name="Genome Biol. Evol.">
        <title>The secreted proteins of Achlya hypogyna and Thraustotheca clavata identify the ancestral oomycete secretome and reveal gene acquisitions by horizontal gene transfer.</title>
        <authorList>
            <person name="Misner I."/>
            <person name="Blouin N."/>
            <person name="Leonard G."/>
            <person name="Richards T.A."/>
            <person name="Lane C.E."/>
        </authorList>
    </citation>
    <scope>NUCLEOTIDE SEQUENCE [LARGE SCALE GENOMIC DNA]</scope>
    <source>
        <strain evidence="4 5">ATCC 34112</strain>
    </source>
</reference>
<dbReference type="SMART" id="SM00248">
    <property type="entry name" value="ANK"/>
    <property type="match status" value="4"/>
</dbReference>
<evidence type="ECO:0000256" key="3">
    <source>
        <dbReference type="PROSITE-ProRule" id="PRU00023"/>
    </source>
</evidence>
<sequence length="161" mass="17874">MPDTFFSLPKNHNILPLAAACGNHDVVQAILDELNYKLLPKYAYSPICQVVTFNHKHTVQVLLEKMSDVCFSGKDINETESILLHFAINNKANEILELLLNHGTPSTVYVLKVSEGLTPLHEAAIRGNVIGVIVLLKYGAYVNQQSPICVLNVNFVLCFKL</sequence>
<keyword evidence="5" id="KW-1185">Reference proteome</keyword>
<dbReference type="PANTHER" id="PTHR24180">
    <property type="entry name" value="CYCLIN-DEPENDENT KINASE INHIBITOR 2C-RELATED"/>
    <property type="match status" value="1"/>
</dbReference>
<protein>
    <submittedName>
        <fullName evidence="4">Uncharacterized protein</fullName>
    </submittedName>
</protein>
<gene>
    <name evidence="4" type="ORF">THRCLA_03911</name>
</gene>
<dbReference type="AlphaFoldDB" id="A0A1W0A192"/>
<name>A0A1W0A192_9STRA</name>
<dbReference type="PANTHER" id="PTHR24180:SF45">
    <property type="entry name" value="POLY [ADP-RIBOSE] POLYMERASE TANKYRASE"/>
    <property type="match status" value="1"/>
</dbReference>
<dbReference type="OrthoDB" id="194358at2759"/>
<dbReference type="Pfam" id="PF12796">
    <property type="entry name" value="Ank_2"/>
    <property type="match status" value="1"/>
</dbReference>
<keyword evidence="2 3" id="KW-0040">ANK repeat</keyword>
<proteinExistence type="predicted"/>
<dbReference type="Proteomes" id="UP000243217">
    <property type="component" value="Unassembled WGS sequence"/>
</dbReference>
<keyword evidence="1" id="KW-0677">Repeat</keyword>
<comment type="caution">
    <text evidence="4">The sequence shown here is derived from an EMBL/GenBank/DDBJ whole genome shotgun (WGS) entry which is preliminary data.</text>
</comment>
<evidence type="ECO:0000256" key="2">
    <source>
        <dbReference type="ARBA" id="ARBA00023043"/>
    </source>
</evidence>
<feature type="repeat" description="ANK" evidence="3">
    <location>
        <begin position="115"/>
        <end position="147"/>
    </location>
</feature>
<dbReference type="InterPro" id="IPR036770">
    <property type="entry name" value="Ankyrin_rpt-contain_sf"/>
</dbReference>
<dbReference type="SUPFAM" id="SSF48403">
    <property type="entry name" value="Ankyrin repeat"/>
    <property type="match status" value="1"/>
</dbReference>